<sequence length="1014" mass="112208">MTDSAINGGAVVADAPVHMNGDGGMPHDHKPVEAGLRIVTPSVEPATGPGIPSRTSNRLTHCSDLSHRPDPVRPDSCPRRRLIPPTSHRPHHLISTHLISNPTASASQAIRTQFPKPNPVLRLLNRFKVKHSVISGLSAAEEKKWQAEGPALRRKAGWKLSGEEGEGVEVSELFWKMYLSLMPTLGRDPLSGLCPPDLLGSTTTMPLSIISLIPDIMQHYHDVIIRAEKEIFLATNYWQPSNSVNTISQSLRDLSALVIKEKRPKIVVKIMYDRGSWEQLWNAHAPVSPKEWTPLDLPAEEDIEGLDMEVIVALLNSNNIQDRPNLELMSHFEGPVVDAFYEIALHSWYNQLSPPLPCMNTPYQPPRDPATGEVRYLFSDHNPYFDDIEILKAARAARMLLRKQTMDETKASEEHGRERFRDAVRKVVDQQRQSLADWHPGDDLNAAAQSAMQELREFRDRWASGMMGSRVGSRAGSRSNSRAPSRRASSSDVHLHGKADRADSETAAITAANAALNQPEESEAPSSPTMTEMPVPLRSKTMPPPQTEEPRDHPKHHVMFLDTNLDGTGRLFQDGEDSPLSPRSAEARRGASPRMRPTASPRMRPAGSPRMRPADSPNTPTLRLPPSVLGAATVDSPTASSIALPRTPIDATADEASAQATKPPTSLSGEPLPPSAQTPQELQGGGNTPQQSIVPSSHGDHAHVMNEKGDEYEIPPEALKAGLIRWDKVGGTKLQRADSDVPPEGKGSKRMYKMSKMFRVLSEAWATVEDSDEIDNFRPHIVHKPHGPLPIAMCCRKPHGFPGHHDIRNPQNAAWLAGFRYAKKKVFVQSPTLNARPIVRAVKQACRRGVEVVLLLDLGFNDKGESIPFQGGTNEEVVDRLYKKLRSEKKEQYLKVYWYTGKDQVRPLNAVKKQRNCHIKFAAYDDEVLIIGNGNQDSQSWFHSQEVNVMIDSKQIVAEMMETLLANQNTIQYGLVDSDGIWRDDKGKTLQDYGATGSGAFRGLSGFIAFAKTI</sequence>
<dbReference type="PANTHER" id="PTHR21248">
    <property type="entry name" value="CARDIOLIPIN SYNTHASE"/>
    <property type="match status" value="1"/>
</dbReference>
<feature type="region of interest" description="Disordered" evidence="1">
    <location>
        <begin position="44"/>
        <end position="78"/>
    </location>
</feature>
<feature type="compositionally biased region" description="Basic and acidic residues" evidence="1">
    <location>
        <begin position="64"/>
        <end position="78"/>
    </location>
</feature>
<dbReference type="GO" id="GO:0006793">
    <property type="term" value="P:phosphorus metabolic process"/>
    <property type="evidence" value="ECO:0007669"/>
    <property type="project" value="UniProtKB-ARBA"/>
</dbReference>
<accession>A0A427YCW1</accession>
<reference evidence="3 4" key="1">
    <citation type="submission" date="2018-11" db="EMBL/GenBank/DDBJ databases">
        <title>Genome sequence of Saitozyma podzolica DSM 27192.</title>
        <authorList>
            <person name="Aliyu H."/>
            <person name="Gorte O."/>
            <person name="Ochsenreither K."/>
        </authorList>
    </citation>
    <scope>NUCLEOTIDE SEQUENCE [LARGE SCALE GENOMIC DNA]</scope>
    <source>
        <strain evidence="3 4">DSM 27192</strain>
    </source>
</reference>
<dbReference type="Proteomes" id="UP000279259">
    <property type="component" value="Unassembled WGS sequence"/>
</dbReference>
<evidence type="ECO:0000313" key="4">
    <source>
        <dbReference type="Proteomes" id="UP000279259"/>
    </source>
</evidence>
<comment type="caution">
    <text evidence="3">The sequence shown here is derived from an EMBL/GenBank/DDBJ whole genome shotgun (WGS) entry which is preliminary data.</text>
</comment>
<evidence type="ECO:0000256" key="1">
    <source>
        <dbReference type="SAM" id="MobiDB-lite"/>
    </source>
</evidence>
<dbReference type="InterPro" id="IPR025202">
    <property type="entry name" value="PLD-like_dom"/>
</dbReference>
<evidence type="ECO:0000259" key="2">
    <source>
        <dbReference type="Pfam" id="PF13091"/>
    </source>
</evidence>
<dbReference type="Gene3D" id="3.30.870.10">
    <property type="entry name" value="Endonuclease Chain A"/>
    <property type="match status" value="1"/>
</dbReference>
<dbReference type="EMBL" id="RSCD01000015">
    <property type="protein sequence ID" value="RSH89001.1"/>
    <property type="molecule type" value="Genomic_DNA"/>
</dbReference>
<feature type="compositionally biased region" description="Low complexity" evidence="1">
    <location>
        <begin position="466"/>
        <end position="491"/>
    </location>
</feature>
<dbReference type="PANTHER" id="PTHR21248:SF22">
    <property type="entry name" value="PHOSPHOLIPASE D"/>
    <property type="match status" value="1"/>
</dbReference>
<feature type="compositionally biased region" description="Polar residues" evidence="1">
    <location>
        <begin position="658"/>
        <end position="668"/>
    </location>
</feature>
<dbReference type="CDD" id="cd00138">
    <property type="entry name" value="PLDc_SF"/>
    <property type="match status" value="1"/>
</dbReference>
<keyword evidence="4" id="KW-1185">Reference proteome</keyword>
<proteinExistence type="predicted"/>
<protein>
    <recommendedName>
        <fullName evidence="2">Phospholipase D-like domain-containing protein</fullName>
    </recommendedName>
</protein>
<dbReference type="AlphaFoldDB" id="A0A427YCW1"/>
<gene>
    <name evidence="3" type="ORF">EHS25_002663</name>
</gene>
<dbReference type="SUPFAM" id="SSF56024">
    <property type="entry name" value="Phospholipase D/nuclease"/>
    <property type="match status" value="2"/>
</dbReference>
<feature type="compositionally biased region" description="Low complexity" evidence="1">
    <location>
        <begin position="506"/>
        <end position="515"/>
    </location>
</feature>
<dbReference type="Pfam" id="PF13091">
    <property type="entry name" value="PLDc_2"/>
    <property type="match status" value="1"/>
</dbReference>
<dbReference type="STRING" id="1890683.A0A427YCW1"/>
<organism evidence="3 4">
    <name type="scientific">Saitozyma podzolica</name>
    <dbReference type="NCBI Taxonomy" id="1890683"/>
    <lineage>
        <taxon>Eukaryota</taxon>
        <taxon>Fungi</taxon>
        <taxon>Dikarya</taxon>
        <taxon>Basidiomycota</taxon>
        <taxon>Agaricomycotina</taxon>
        <taxon>Tremellomycetes</taxon>
        <taxon>Tremellales</taxon>
        <taxon>Trimorphomycetaceae</taxon>
        <taxon>Saitozyma</taxon>
    </lineage>
</organism>
<evidence type="ECO:0000313" key="3">
    <source>
        <dbReference type="EMBL" id="RSH89001.1"/>
    </source>
</evidence>
<name>A0A427YCW1_9TREE</name>
<dbReference type="OrthoDB" id="9997422at2759"/>
<feature type="compositionally biased region" description="Basic and acidic residues" evidence="1">
    <location>
        <begin position="493"/>
        <end position="504"/>
    </location>
</feature>
<feature type="region of interest" description="Disordered" evidence="1">
    <location>
        <begin position="654"/>
        <end position="703"/>
    </location>
</feature>
<feature type="region of interest" description="Disordered" evidence="1">
    <location>
        <begin position="466"/>
        <end position="633"/>
    </location>
</feature>
<feature type="domain" description="Phospholipase D-like" evidence="2">
    <location>
        <begin position="821"/>
        <end position="962"/>
    </location>
</feature>